<evidence type="ECO:0000313" key="2">
    <source>
        <dbReference type="Proteomes" id="UP000604066"/>
    </source>
</evidence>
<dbReference type="Gene3D" id="2.60.120.10">
    <property type="entry name" value="Jelly Rolls"/>
    <property type="match status" value="1"/>
</dbReference>
<organism evidence="1 2">
    <name type="scientific">Carboxydothermus ferrireducens DSM 11255</name>
    <dbReference type="NCBI Taxonomy" id="1119529"/>
    <lineage>
        <taxon>Bacteria</taxon>
        <taxon>Bacillati</taxon>
        <taxon>Bacillota</taxon>
        <taxon>Clostridia</taxon>
        <taxon>Thermoanaerobacterales</taxon>
        <taxon>Thermoanaerobacteraceae</taxon>
        <taxon>Carboxydothermus</taxon>
    </lineage>
</organism>
<dbReference type="SUPFAM" id="SSF51182">
    <property type="entry name" value="RmlC-like cupins"/>
    <property type="match status" value="1"/>
</dbReference>
<dbReference type="EMBL" id="JACCBS010000003">
    <property type="protein sequence ID" value="NYE58480.1"/>
    <property type="molecule type" value="Genomic_DNA"/>
</dbReference>
<accession>A0ABX2RF55</accession>
<gene>
    <name evidence="1" type="ORF">HDG70_002231</name>
</gene>
<sequence length="220" mass="25208">MGRKAITATDIKSLLQKGCDTLYLEKDVILTPAAKDLIKEFNLKVENSDSPMNLEKPWEKPVQNPLSLEQEVIKRIVKDVLKNLFPQFLNERGLEKEADQSGLILVKGRSVTFEQFNTGNPKDNVTIRELFTLKESPNISAGFMEIKNSRFDWELSYEEVDYVLEGTLEIIVNGKTYQGKAGDVFYLPKNTKITFSSPDYAKFFYVTYPANWAELSNYQK</sequence>
<reference evidence="1 2" key="1">
    <citation type="submission" date="2020-07" db="EMBL/GenBank/DDBJ databases">
        <title>Genomic Encyclopedia of Type Strains, Phase III (KMG-III): the genomes of soil and plant-associated and newly described type strains.</title>
        <authorList>
            <person name="Whitman W."/>
        </authorList>
    </citation>
    <scope>NUCLEOTIDE SEQUENCE [LARGE SCALE GENOMIC DNA]</scope>
    <source>
        <strain evidence="1 2">DSM 11255</strain>
    </source>
</reference>
<dbReference type="InterPro" id="IPR011051">
    <property type="entry name" value="RmlC_Cupin_sf"/>
</dbReference>
<dbReference type="RefSeq" id="WP_028052213.1">
    <property type="nucleotide sequence ID" value="NZ_ATYG01000016.1"/>
</dbReference>
<evidence type="ECO:0000313" key="1">
    <source>
        <dbReference type="EMBL" id="NYE58480.1"/>
    </source>
</evidence>
<dbReference type="InterPro" id="IPR010424">
    <property type="entry name" value="EutQ"/>
</dbReference>
<protein>
    <submittedName>
        <fullName evidence="1">Ethanolamine utilization protein EutQ</fullName>
    </submittedName>
</protein>
<dbReference type="InterPro" id="IPR014710">
    <property type="entry name" value="RmlC-like_jellyroll"/>
</dbReference>
<dbReference type="CDD" id="cd02228">
    <property type="entry name" value="cupin_EutQ"/>
    <property type="match status" value="1"/>
</dbReference>
<proteinExistence type="predicted"/>
<comment type="caution">
    <text evidence="1">The sequence shown here is derived from an EMBL/GenBank/DDBJ whole genome shotgun (WGS) entry which is preliminary data.</text>
</comment>
<name>A0ABX2RF55_9THEO</name>
<dbReference type="Proteomes" id="UP000604066">
    <property type="component" value="Unassembled WGS sequence"/>
</dbReference>
<dbReference type="Pfam" id="PF06249">
    <property type="entry name" value="EutQ"/>
    <property type="match status" value="1"/>
</dbReference>
<dbReference type="PANTHER" id="PTHR36169">
    <property type="entry name" value="ETHANOLAMINE UTILIZATION PROTEIN EUTQ"/>
    <property type="match status" value="1"/>
</dbReference>
<dbReference type="PANTHER" id="PTHR36169:SF1">
    <property type="entry name" value="ACETATE KINASE EUTQ"/>
    <property type="match status" value="1"/>
</dbReference>
<keyword evidence="2" id="KW-1185">Reference proteome</keyword>